<accession>A0ABV0FRT1</accession>
<dbReference type="Gene3D" id="3.40.190.10">
    <property type="entry name" value="Periplasmic binding protein-like II"/>
    <property type="match status" value="3"/>
</dbReference>
<dbReference type="PANTHER" id="PTHR42779">
    <property type="entry name" value="PROTEIN YNJB"/>
    <property type="match status" value="1"/>
</dbReference>
<protein>
    <submittedName>
        <fullName evidence="1">ABC transporter substrate-binding protein</fullName>
    </submittedName>
</protein>
<comment type="caution">
    <text evidence="1">The sequence shown here is derived from an EMBL/GenBank/DDBJ whole genome shotgun (WGS) entry which is preliminary data.</text>
</comment>
<dbReference type="InterPro" id="IPR006059">
    <property type="entry name" value="SBP"/>
</dbReference>
<dbReference type="InterPro" id="IPR027020">
    <property type="entry name" value="YnjB"/>
</dbReference>
<dbReference type="NCBIfam" id="NF008633">
    <property type="entry name" value="PRK11622.1"/>
    <property type="match status" value="1"/>
</dbReference>
<organism evidence="1 2">
    <name type="scientific">Shewanella vesiculosa</name>
    <dbReference type="NCBI Taxonomy" id="518738"/>
    <lineage>
        <taxon>Bacteria</taxon>
        <taxon>Pseudomonadati</taxon>
        <taxon>Pseudomonadota</taxon>
        <taxon>Gammaproteobacteria</taxon>
        <taxon>Alteromonadales</taxon>
        <taxon>Shewanellaceae</taxon>
        <taxon>Shewanella</taxon>
    </lineage>
</organism>
<gene>
    <name evidence="1" type="ORF">ABHN84_10180</name>
</gene>
<dbReference type="PIRSF" id="PIRSF029172">
    <property type="entry name" value="UCP029172_ABC_sbc_YnjB"/>
    <property type="match status" value="1"/>
</dbReference>
<proteinExistence type="predicted"/>
<dbReference type="SUPFAM" id="SSF53850">
    <property type="entry name" value="Periplasmic binding protein-like II"/>
    <property type="match status" value="1"/>
</dbReference>
<dbReference type="Proteomes" id="UP001477278">
    <property type="component" value="Unassembled WGS sequence"/>
</dbReference>
<dbReference type="EMBL" id="JBDPZN010000003">
    <property type="protein sequence ID" value="MEO3682651.1"/>
    <property type="molecule type" value="Genomic_DNA"/>
</dbReference>
<reference evidence="1 2" key="1">
    <citation type="submission" date="2024-05" db="EMBL/GenBank/DDBJ databases">
        <title>Genome sequencing of Marine Estuary Bacteria, Shewanella vesiculosa and S. baltica, and Pseudomonas syringae.</title>
        <authorList>
            <person name="Gurung A."/>
            <person name="Maclea K.S."/>
        </authorList>
    </citation>
    <scope>NUCLEOTIDE SEQUENCE [LARGE SCALE GENOMIC DNA]</scope>
    <source>
        <strain evidence="1 2">1A</strain>
    </source>
</reference>
<dbReference type="Pfam" id="PF13416">
    <property type="entry name" value="SBP_bac_8"/>
    <property type="match status" value="1"/>
</dbReference>
<sequence>MRFAKWMLFSKTPKPIVHIIATTALIISVCACLWTGEADAKTTGSATWSDIEARGINQDVYFHAWGGDPQINRYIQWVAKQVKQQYQINLHHVKLTDTSEAVSRVLAEKSAGNNTQGQVDLVWINGENFAAMAKHQLLAPNWVAQLPNFSLTDPDNNPAMTRDFGVPTQGMEAPWGKAALTFYYDSLATQSPPQTLQQLSEWVKQHPGRFTYPKPPDFLATSFLKYALIVLNNAQPEAIKNRLYQPATAQSQALLLPVLWQYLDELHPYLWRKGRHFMSSGMELRRLIGDGELALAFTFSAAEIPAAVARFELPDSSRSYRMQDGSLSNIHFIAIPYNAAHANSAKLLVNFLLSPQAQAKKQQPSVWGDISVLATSKLTAEQQVWFNPSAQSHPSATIANQAISPALSEPDPSWSKVIAKLWLQRYGVMQ</sequence>
<dbReference type="PROSITE" id="PS51257">
    <property type="entry name" value="PROKAR_LIPOPROTEIN"/>
    <property type="match status" value="1"/>
</dbReference>
<keyword evidence="2" id="KW-1185">Reference proteome</keyword>
<evidence type="ECO:0000313" key="1">
    <source>
        <dbReference type="EMBL" id="MEO3682651.1"/>
    </source>
</evidence>
<evidence type="ECO:0000313" key="2">
    <source>
        <dbReference type="Proteomes" id="UP001477278"/>
    </source>
</evidence>
<dbReference type="PANTHER" id="PTHR42779:SF1">
    <property type="entry name" value="PROTEIN YNJB"/>
    <property type="match status" value="1"/>
</dbReference>
<name>A0ABV0FRT1_9GAMM</name>